<dbReference type="Pfam" id="PF00069">
    <property type="entry name" value="Pkinase"/>
    <property type="match status" value="1"/>
</dbReference>
<evidence type="ECO:0000313" key="8">
    <source>
        <dbReference type="Proteomes" id="UP000749559"/>
    </source>
</evidence>
<feature type="region of interest" description="Disordered" evidence="6">
    <location>
        <begin position="805"/>
        <end position="871"/>
    </location>
</feature>
<name>A0A8J1XY64_OWEFU</name>
<evidence type="ECO:0000256" key="4">
    <source>
        <dbReference type="ARBA" id="ARBA00022777"/>
    </source>
</evidence>
<keyword evidence="5" id="KW-0067">ATP-binding</keyword>
<dbReference type="OrthoDB" id="9332038at2759"/>
<gene>
    <name evidence="7" type="ORF">OFUS_LOCUS15989</name>
</gene>
<feature type="compositionally biased region" description="Basic and acidic residues" evidence="6">
    <location>
        <begin position="1348"/>
        <end position="1370"/>
    </location>
</feature>
<evidence type="ECO:0000256" key="1">
    <source>
        <dbReference type="ARBA" id="ARBA00022527"/>
    </source>
</evidence>
<evidence type="ECO:0000256" key="3">
    <source>
        <dbReference type="ARBA" id="ARBA00022741"/>
    </source>
</evidence>
<protein>
    <submittedName>
        <fullName evidence="7">Uncharacterized protein</fullName>
    </submittedName>
</protein>
<keyword evidence="1" id="KW-0723">Serine/threonine-protein kinase</keyword>
<dbReference type="Gene3D" id="3.30.200.20">
    <property type="entry name" value="Phosphorylase Kinase, domain 1"/>
    <property type="match status" value="1"/>
</dbReference>
<keyword evidence="8" id="KW-1185">Reference proteome</keyword>
<feature type="region of interest" description="Disordered" evidence="6">
    <location>
        <begin position="671"/>
        <end position="710"/>
    </location>
</feature>
<feature type="compositionally biased region" description="Basic and acidic residues" evidence="6">
    <location>
        <begin position="920"/>
        <end position="941"/>
    </location>
</feature>
<keyword evidence="3" id="KW-0547">Nucleotide-binding</keyword>
<organism evidence="7 8">
    <name type="scientific">Owenia fusiformis</name>
    <name type="common">Polychaete worm</name>
    <dbReference type="NCBI Taxonomy" id="6347"/>
    <lineage>
        <taxon>Eukaryota</taxon>
        <taxon>Metazoa</taxon>
        <taxon>Spiralia</taxon>
        <taxon>Lophotrochozoa</taxon>
        <taxon>Annelida</taxon>
        <taxon>Polychaeta</taxon>
        <taxon>Sedentaria</taxon>
        <taxon>Canalipalpata</taxon>
        <taxon>Sabellida</taxon>
        <taxon>Oweniida</taxon>
        <taxon>Oweniidae</taxon>
        <taxon>Owenia</taxon>
    </lineage>
</organism>
<dbReference type="InterPro" id="IPR050494">
    <property type="entry name" value="Ser_Thr_dual-spec_kinase"/>
</dbReference>
<feature type="compositionally biased region" description="Polar residues" evidence="6">
    <location>
        <begin position="828"/>
        <end position="871"/>
    </location>
</feature>
<dbReference type="InterPro" id="IPR000719">
    <property type="entry name" value="Prot_kinase_dom"/>
</dbReference>
<feature type="compositionally biased region" description="Basic and acidic residues" evidence="6">
    <location>
        <begin position="513"/>
        <end position="525"/>
    </location>
</feature>
<dbReference type="Proteomes" id="UP000749559">
    <property type="component" value="Unassembled WGS sequence"/>
</dbReference>
<evidence type="ECO:0000256" key="2">
    <source>
        <dbReference type="ARBA" id="ARBA00022679"/>
    </source>
</evidence>
<accession>A0A8J1XY64</accession>
<dbReference type="PROSITE" id="PS50011">
    <property type="entry name" value="PROTEIN_KINASE_DOM"/>
    <property type="match status" value="1"/>
</dbReference>
<feature type="compositionally biased region" description="Polar residues" evidence="6">
    <location>
        <begin position="805"/>
        <end position="815"/>
    </location>
</feature>
<reference evidence="7" key="1">
    <citation type="submission" date="2022-03" db="EMBL/GenBank/DDBJ databases">
        <authorList>
            <person name="Martin C."/>
        </authorList>
    </citation>
    <scope>NUCLEOTIDE SEQUENCE</scope>
</reference>
<feature type="region of interest" description="Disordered" evidence="6">
    <location>
        <begin position="457"/>
        <end position="531"/>
    </location>
</feature>
<sequence>MSYFSAFNSPKRKESICQHPPPQRHIVTYATAGLQSLIDKVTKSKTEILKQNAGICETSLDNTDDCFTNIEGQFQPTKDMPLMASRYKFIECIGRGQSSVLVKALDTFNQYKAVSIKVLHLNYNCIGPQEVALIRDLNRADAYGGSCTVRLLNTFTFDDHYCVVFEYLQPAMLTKYFKHLDRNQKLTKIRQVAIRLLTVLGFLQRQNVIHADLKPENILLAKEGDMSSLRVIDFGNAIHYVHNEVSLYYEDYELQTLLYRAPEVIYGMPFGTEVDLWSLGCVLAELFFGRPLFYGKDKPGILKEMTKILGPLPTDVYQRGKYFTELEDFCTKSKQIDGTLSLQKTMTEKSDSSIIYKNWNSRSERSVHLPLPGHYQFADFLSRLLRYDPRERMTPAEAFQHPFLVPEMAFLYSMPNIDGSMDKYNNIAVRATTYASLDGPYIDKNHKQLFRTSRELLKHGTGSRPEPLKPVAQVMPVKRETTSPQPEEETNNPDTALRSSYRQESYNFNEDSSEYRNHRDPRTSDSRTGILKTSNNLHFGTDTIDFGSEAIQLSKMESQSSLNIERQSAFKPYGECSNATNSEGMSSRSREHAEFNVEIGDVRTDSKMWTNERRKATGQVIQSERNQNQRTNRNNRKNLNSENDGHLSPNLVEENCRRDDKRVENVTYDTNLDRGHNKTRHSKGRIGVYKGPRRHSNEETTTGSGPGGNVNSSTISNEEDEQMLSGQTVYTKTKSNSTNSALSSTNAALNSTNDALNSTNDTLNSSSNAAMIEIQRHSKNVISNIMDSRNNSNIKTETSCFDNRTRISRTMTTSDKCPRSADPVKELSTAQFQRKKQPSGQQQRTKQRPSEQQLSNQPLALTQDSVSSVKNTQLSLKDLKSKIDKEMSNLTAKENNHTNLKTEKSISQKPKIAPSQVRPGHTEPPDIETSKDNNIKPKKSRMDKIIDQQYEKLIKTSHPSDTVILFPNENIGESSEMSSKPTQGRDDKELNQDDDASEENDDTDRDQSSYVDDTLHSQLDEYPLGISDNSDFNEFYSSPEPVYQQTDSNGSSPCDGPYQEEESGLVLGPSPSHKFMKSEHFPVEDSGASNSTPVHDQNRKHVVLKAELKLAKQVHVDHHDMKAITLKNAAQSKVPRLPEVSKVPGIPKMKPGVQKSIASEFEDDDEINDGSIDSEDSNDTIVQLITPVRDIIKHGRNLQTKIVTNTELDSIQQKEVSPKSIQDSLKLVASTTSKQTVKPGRQSKLFDVQPQTETDIKNVDLNIFDLVDSENDLMDLSPIAKVKHAEYGFEVATPNIFYESETTPGATDIKEKVKSPNIVKQNIEIGPKRNSILSVTNEKIIKRKLKHRTEINSKRQKNDNQSPDLKRASRNDSINFISPLKSSEIPLKRPSSARKAKTIGMEESKKQMKFLNMSQKNITSMYRGHKLQRSKHLKQKKLFSDAGEYDKNPQKDIDKVGHYKTDTEEEIINLL</sequence>
<dbReference type="Gene3D" id="1.10.510.10">
    <property type="entry name" value="Transferase(Phosphotransferase) domain 1"/>
    <property type="match status" value="1"/>
</dbReference>
<feature type="compositionally biased region" description="Basic and acidic residues" evidence="6">
    <location>
        <begin position="816"/>
        <end position="825"/>
    </location>
</feature>
<feature type="region of interest" description="Disordered" evidence="6">
    <location>
        <begin position="607"/>
        <end position="658"/>
    </location>
</feature>
<dbReference type="EMBL" id="CAIIXF020000008">
    <property type="protein sequence ID" value="CAH1790821.1"/>
    <property type="molecule type" value="Genomic_DNA"/>
</dbReference>
<keyword evidence="2" id="KW-0808">Transferase</keyword>
<feature type="compositionally biased region" description="Polar residues" evidence="6">
    <location>
        <begin position="699"/>
        <end position="710"/>
    </location>
</feature>
<feature type="compositionally biased region" description="Polar residues" evidence="6">
    <location>
        <begin position="1043"/>
        <end position="1052"/>
    </location>
</feature>
<feature type="compositionally biased region" description="Polar residues" evidence="6">
    <location>
        <begin position="1027"/>
        <end position="1036"/>
    </location>
</feature>
<dbReference type="PANTHER" id="PTHR24058:SF130">
    <property type="entry name" value="SERINE_THREONINE PROTEIN KINASES-RELATED"/>
    <property type="match status" value="1"/>
</dbReference>
<proteinExistence type="predicted"/>
<feature type="region of interest" description="Disordered" evidence="6">
    <location>
        <begin position="887"/>
        <end position="941"/>
    </location>
</feature>
<feature type="compositionally biased region" description="Polar residues" evidence="6">
    <location>
        <begin position="971"/>
        <end position="982"/>
    </location>
</feature>
<keyword evidence="4" id="KW-0418">Kinase</keyword>
<feature type="compositionally biased region" description="Polar residues" evidence="6">
    <location>
        <begin position="492"/>
        <end position="510"/>
    </location>
</feature>
<feature type="compositionally biased region" description="Low complexity" evidence="6">
    <location>
        <begin position="623"/>
        <end position="642"/>
    </location>
</feature>
<dbReference type="PANTHER" id="PTHR24058">
    <property type="entry name" value="DUAL SPECIFICITY PROTEIN KINASE"/>
    <property type="match status" value="1"/>
</dbReference>
<evidence type="ECO:0000256" key="6">
    <source>
        <dbReference type="SAM" id="MobiDB-lite"/>
    </source>
</evidence>
<feature type="region of interest" description="Disordered" evidence="6">
    <location>
        <begin position="1346"/>
        <end position="1401"/>
    </location>
</feature>
<evidence type="ECO:0000256" key="5">
    <source>
        <dbReference type="ARBA" id="ARBA00022840"/>
    </source>
</evidence>
<dbReference type="GO" id="GO:0004674">
    <property type="term" value="F:protein serine/threonine kinase activity"/>
    <property type="evidence" value="ECO:0007669"/>
    <property type="project" value="UniProtKB-KW"/>
</dbReference>
<dbReference type="InterPro" id="IPR008271">
    <property type="entry name" value="Ser/Thr_kinase_AS"/>
</dbReference>
<feature type="compositionally biased region" description="Basic and acidic residues" evidence="6">
    <location>
        <begin position="894"/>
        <end position="906"/>
    </location>
</feature>
<feature type="compositionally biased region" description="Acidic residues" evidence="6">
    <location>
        <begin position="992"/>
        <end position="1004"/>
    </location>
</feature>
<evidence type="ECO:0000313" key="7">
    <source>
        <dbReference type="EMBL" id="CAH1790821.1"/>
    </source>
</evidence>
<comment type="caution">
    <text evidence="7">The sequence shown here is derived from an EMBL/GenBank/DDBJ whole genome shotgun (WGS) entry which is preliminary data.</text>
</comment>
<dbReference type="PROSITE" id="PS00108">
    <property type="entry name" value="PROTEIN_KINASE_ST"/>
    <property type="match status" value="1"/>
</dbReference>
<feature type="region of interest" description="Disordered" evidence="6">
    <location>
        <begin position="961"/>
        <end position="1077"/>
    </location>
</feature>
<dbReference type="SMART" id="SM00220">
    <property type="entry name" value="S_TKc"/>
    <property type="match status" value="1"/>
</dbReference>
<dbReference type="InterPro" id="IPR011009">
    <property type="entry name" value="Kinase-like_dom_sf"/>
</dbReference>
<dbReference type="SUPFAM" id="SSF56112">
    <property type="entry name" value="Protein kinase-like (PK-like)"/>
    <property type="match status" value="1"/>
</dbReference>
<dbReference type="GO" id="GO:0005524">
    <property type="term" value="F:ATP binding"/>
    <property type="evidence" value="ECO:0007669"/>
    <property type="project" value="UniProtKB-KW"/>
</dbReference>